<organism evidence="1 2">
    <name type="scientific">Candidatus Finniella inopinata</name>
    <dbReference type="NCBI Taxonomy" id="1696036"/>
    <lineage>
        <taxon>Bacteria</taxon>
        <taxon>Pseudomonadati</taxon>
        <taxon>Pseudomonadota</taxon>
        <taxon>Alphaproteobacteria</taxon>
        <taxon>Holosporales</taxon>
        <taxon>Candidatus Paracaedibacteraceae</taxon>
        <taxon>Candidatus Finniella</taxon>
    </lineage>
</organism>
<dbReference type="AlphaFoldDB" id="A0A4V2DZQ0"/>
<dbReference type="EMBL" id="SCFB01000006">
    <property type="protein sequence ID" value="RZI45827.1"/>
    <property type="molecule type" value="Genomic_DNA"/>
</dbReference>
<accession>A0A4V2DZQ0</accession>
<name>A0A4V2DZQ0_9PROT</name>
<comment type="caution">
    <text evidence="1">The sequence shown here is derived from an EMBL/GenBank/DDBJ whole genome shotgun (WGS) entry which is preliminary data.</text>
</comment>
<protein>
    <submittedName>
        <fullName evidence="1">Uncharacterized protein</fullName>
    </submittedName>
</protein>
<dbReference type="Gene3D" id="3.90.550.20">
    <property type="match status" value="1"/>
</dbReference>
<dbReference type="Proteomes" id="UP000293550">
    <property type="component" value="Unassembled WGS sequence"/>
</dbReference>
<dbReference type="RefSeq" id="WP_130154080.1">
    <property type="nucleotide sequence ID" value="NZ_SCFB01000006.1"/>
</dbReference>
<evidence type="ECO:0000313" key="2">
    <source>
        <dbReference type="Proteomes" id="UP000293550"/>
    </source>
</evidence>
<reference evidence="1 2" key="1">
    <citation type="submission" date="2018-10" db="EMBL/GenBank/DDBJ databases">
        <title>An updated phylogeny of the Alphaproteobacteria reveals that the parasitic Rickettsiales and Holosporales have independent origins.</title>
        <authorList>
            <person name="Munoz-Gomez S.A."/>
            <person name="Hess S."/>
            <person name="Burger G."/>
            <person name="Lang B.F."/>
            <person name="Susko E."/>
            <person name="Slamovits C.H."/>
            <person name="Roger A.J."/>
        </authorList>
    </citation>
    <scope>NUCLEOTIDE SEQUENCE [LARGE SCALE GENOMIC DNA]</scope>
    <source>
        <strain evidence="1">HOLO01</strain>
    </source>
</reference>
<sequence length="131" mass="14635">MTQSPLVLNKLLDFYSGMESPQAIAACNAMIACKPNHPVIDEALDLIVKGASSETCPDFLRPYTKMVYRTLLHTGPMMFGMAFYNGAKRGGNRDVLFPPDFFFGPAKNTTGSHYKWPLQTAGIHYHEQSWC</sequence>
<evidence type="ECO:0000313" key="1">
    <source>
        <dbReference type="EMBL" id="RZI45827.1"/>
    </source>
</evidence>
<keyword evidence="2" id="KW-1185">Reference proteome</keyword>
<proteinExistence type="predicted"/>
<gene>
    <name evidence="1" type="ORF">EQU50_05170</name>
</gene>
<dbReference type="OrthoDB" id="277808at2"/>